<proteinExistence type="predicted"/>
<reference evidence="4" key="1">
    <citation type="submission" date="2022-11" db="UniProtKB">
        <authorList>
            <consortium name="EnsemblMetazoa"/>
        </authorList>
    </citation>
    <scope>IDENTIFICATION</scope>
</reference>
<protein>
    <submittedName>
        <fullName evidence="4">Uncharacterized protein</fullName>
    </submittedName>
</protein>
<evidence type="ECO:0000313" key="4">
    <source>
        <dbReference type="EnsemblMetazoa" id="XP_020915066.1"/>
    </source>
</evidence>
<dbReference type="SUPFAM" id="SSF101898">
    <property type="entry name" value="NHL repeat"/>
    <property type="match status" value="1"/>
</dbReference>
<evidence type="ECO:0000313" key="5">
    <source>
        <dbReference type="Proteomes" id="UP000887567"/>
    </source>
</evidence>
<dbReference type="AlphaFoldDB" id="A0A913Y6D9"/>
<dbReference type="GO" id="GO:0000209">
    <property type="term" value="P:protein polyubiquitination"/>
    <property type="evidence" value="ECO:0007669"/>
    <property type="project" value="TreeGrafter"/>
</dbReference>
<evidence type="ECO:0000256" key="1">
    <source>
        <dbReference type="ARBA" id="ARBA00022737"/>
    </source>
</evidence>
<feature type="compositionally biased region" description="Polar residues" evidence="3">
    <location>
        <begin position="341"/>
        <end position="362"/>
    </location>
</feature>
<evidence type="ECO:0000256" key="2">
    <source>
        <dbReference type="PROSITE-ProRule" id="PRU00504"/>
    </source>
</evidence>
<evidence type="ECO:0000256" key="3">
    <source>
        <dbReference type="SAM" id="MobiDB-lite"/>
    </source>
</evidence>
<dbReference type="Gene3D" id="2.120.10.30">
    <property type="entry name" value="TolB, C-terminal domain"/>
    <property type="match status" value="1"/>
</dbReference>
<keyword evidence="1" id="KW-0677">Repeat</keyword>
<dbReference type="GeneID" id="110252583"/>
<dbReference type="OMA" id="CSWESHE"/>
<dbReference type="KEGG" id="epa:110252583"/>
<accession>A0A913Y6D9</accession>
<dbReference type="InterPro" id="IPR001258">
    <property type="entry name" value="NHL_repeat"/>
</dbReference>
<dbReference type="GO" id="GO:0061630">
    <property type="term" value="F:ubiquitin protein ligase activity"/>
    <property type="evidence" value="ECO:0007669"/>
    <property type="project" value="TreeGrafter"/>
</dbReference>
<dbReference type="PROSITE" id="PS51125">
    <property type="entry name" value="NHL"/>
    <property type="match status" value="1"/>
</dbReference>
<name>A0A913Y6D9_EXADI</name>
<dbReference type="OrthoDB" id="5951506at2759"/>
<dbReference type="PANTHER" id="PTHR24104">
    <property type="entry name" value="E3 UBIQUITIN-PROTEIN LIGASE NHLRC1-RELATED"/>
    <property type="match status" value="1"/>
</dbReference>
<dbReference type="InterPro" id="IPR011042">
    <property type="entry name" value="6-blade_b-propeller_TolB-like"/>
</dbReference>
<dbReference type="PANTHER" id="PTHR24104:SF50">
    <property type="entry name" value="SMP-30_GLUCONOLACTONASE_LRE-LIKE REGION DOMAIN-CONTAINING PROTEIN"/>
    <property type="match status" value="1"/>
</dbReference>
<dbReference type="GO" id="GO:0043161">
    <property type="term" value="P:proteasome-mediated ubiquitin-dependent protein catabolic process"/>
    <property type="evidence" value="ECO:0007669"/>
    <property type="project" value="TreeGrafter"/>
</dbReference>
<sequence>MAEFALKGLAIASKLIESRIREQVLFDLKETDVVGQHFREFFIKQLEEIKEKLDGLARVDLLASLNFFKDGITLLNGHLDKVTIQDSSRDHEDTESFSSNLAKGLAALGFTTTMTGPDDAQIVGPDQTDSSFIVEAKEKFDKAIECAVKAISNDTLKLNDRIFAARLRMIGTILKHIDDNSISLTLCKSYIRQLNSIPEVLNNVRVHFNKGVGAAMRKTLYADERNELVWSVISINRVLWNYAHLCNVDSSYYTDWPLLDITDAGKIHPVLDAAVREMYSWLLEDNLSCPEGIAVAPNGCFVVADTLNECVKVFSSGGFYMFACKFPKPEIQDAEKEKANKSPQSDGSSLSVETDNSTNNPISFKPRCVTVTDEFTIFAGSSRGRREDHSMQAEVYIFNSDGDFVKSFGKEVFSVDSVLTSMAIDSSYGRLLISDDHAHCIHTFNLNGEYLSKLCDWEYHEGYSHIAVNQNGHILITHWDHVRIYDSEGKFASKFKTEYGIPLGGIAYDSARQQVYVLCKAYKHIDKNSKPNLQVCDKEWEPQGMIKLPKSYRSSKGIAVTPTGFVAVVNVDKNEVIVI</sequence>
<dbReference type="Proteomes" id="UP000887567">
    <property type="component" value="Unplaced"/>
</dbReference>
<dbReference type="InterPro" id="IPR050952">
    <property type="entry name" value="TRIM-NHL_E3_ligases"/>
</dbReference>
<dbReference type="EnsemblMetazoa" id="XM_021059407.2">
    <property type="protein sequence ID" value="XP_020915066.1"/>
    <property type="gene ID" value="LOC110252583"/>
</dbReference>
<organism evidence="4 5">
    <name type="scientific">Exaiptasia diaphana</name>
    <name type="common">Tropical sea anemone</name>
    <name type="synonym">Aiptasia pulchella</name>
    <dbReference type="NCBI Taxonomy" id="2652724"/>
    <lineage>
        <taxon>Eukaryota</taxon>
        <taxon>Metazoa</taxon>
        <taxon>Cnidaria</taxon>
        <taxon>Anthozoa</taxon>
        <taxon>Hexacorallia</taxon>
        <taxon>Actiniaria</taxon>
        <taxon>Aiptasiidae</taxon>
        <taxon>Exaiptasia</taxon>
    </lineage>
</organism>
<feature type="repeat" description="NHL" evidence="2">
    <location>
        <begin position="286"/>
        <end position="317"/>
    </location>
</feature>
<keyword evidence="5" id="KW-1185">Reference proteome</keyword>
<dbReference type="RefSeq" id="XP_020915066.1">
    <property type="nucleotide sequence ID" value="XM_021059407.2"/>
</dbReference>
<dbReference type="Pfam" id="PF01436">
    <property type="entry name" value="NHL"/>
    <property type="match status" value="1"/>
</dbReference>
<feature type="region of interest" description="Disordered" evidence="3">
    <location>
        <begin position="335"/>
        <end position="363"/>
    </location>
</feature>